<name>A0AAW1N2M8_POPJA</name>
<organism evidence="10 11">
    <name type="scientific">Popillia japonica</name>
    <name type="common">Japanese beetle</name>
    <dbReference type="NCBI Taxonomy" id="7064"/>
    <lineage>
        <taxon>Eukaryota</taxon>
        <taxon>Metazoa</taxon>
        <taxon>Ecdysozoa</taxon>
        <taxon>Arthropoda</taxon>
        <taxon>Hexapoda</taxon>
        <taxon>Insecta</taxon>
        <taxon>Pterygota</taxon>
        <taxon>Neoptera</taxon>
        <taxon>Endopterygota</taxon>
        <taxon>Coleoptera</taxon>
        <taxon>Polyphaga</taxon>
        <taxon>Scarabaeiformia</taxon>
        <taxon>Scarabaeidae</taxon>
        <taxon>Rutelinae</taxon>
        <taxon>Popillia</taxon>
    </lineage>
</organism>
<gene>
    <name evidence="10" type="ORF">QE152_g3841</name>
</gene>
<dbReference type="Proteomes" id="UP001458880">
    <property type="component" value="Unassembled WGS sequence"/>
</dbReference>
<dbReference type="EMBL" id="JASPKY010000017">
    <property type="protein sequence ID" value="KAK9752882.1"/>
    <property type="molecule type" value="Genomic_DNA"/>
</dbReference>
<evidence type="ECO:0000256" key="7">
    <source>
        <dbReference type="ARBA" id="ARBA00039150"/>
    </source>
</evidence>
<evidence type="ECO:0000313" key="10">
    <source>
        <dbReference type="EMBL" id="KAK9752882.1"/>
    </source>
</evidence>
<dbReference type="Gene3D" id="3.40.50.1820">
    <property type="entry name" value="alpha/beta hydrolase"/>
    <property type="match status" value="1"/>
</dbReference>
<proteinExistence type="inferred from homology"/>
<comment type="caution">
    <text evidence="10">The sequence shown here is derived from an EMBL/GenBank/DDBJ whole genome shotgun (WGS) entry which is preliminary data.</text>
</comment>
<evidence type="ECO:0000256" key="6">
    <source>
        <dbReference type="ARBA" id="ARBA00031924"/>
    </source>
</evidence>
<evidence type="ECO:0000256" key="5">
    <source>
        <dbReference type="ARBA" id="ARBA00022801"/>
    </source>
</evidence>
<feature type="transmembrane region" description="Helical" evidence="9">
    <location>
        <begin position="169"/>
        <end position="187"/>
    </location>
</feature>
<dbReference type="Pfam" id="PF10230">
    <property type="entry name" value="LIDHydrolase"/>
    <property type="match status" value="1"/>
</dbReference>
<keyword evidence="9" id="KW-1133">Transmembrane helix</keyword>
<keyword evidence="9" id="KW-0472">Membrane</keyword>
<evidence type="ECO:0000256" key="1">
    <source>
        <dbReference type="ARBA" id="ARBA00004502"/>
    </source>
</evidence>
<keyword evidence="5 10" id="KW-0378">Hydrolase</keyword>
<evidence type="ECO:0000256" key="8">
    <source>
        <dbReference type="ARBA" id="ARBA00049527"/>
    </source>
</evidence>
<dbReference type="PANTHER" id="PTHR13390:SF0">
    <property type="entry name" value="LIPID DROPLET-ASSOCIATED HYDROLASE"/>
    <property type="match status" value="1"/>
</dbReference>
<evidence type="ECO:0000313" key="11">
    <source>
        <dbReference type="Proteomes" id="UP001458880"/>
    </source>
</evidence>
<keyword evidence="9" id="KW-0812">Transmembrane</keyword>
<accession>A0AAW1N2M8</accession>
<reference evidence="10 11" key="1">
    <citation type="journal article" date="2024" name="BMC Genomics">
        <title>De novo assembly and annotation of Popillia japonica's genome with initial clues to its potential as an invasive pest.</title>
        <authorList>
            <person name="Cucini C."/>
            <person name="Boschi S."/>
            <person name="Funari R."/>
            <person name="Cardaioli E."/>
            <person name="Iannotti N."/>
            <person name="Marturano G."/>
            <person name="Paoli F."/>
            <person name="Bruttini M."/>
            <person name="Carapelli A."/>
            <person name="Frati F."/>
            <person name="Nardi F."/>
        </authorList>
    </citation>
    <scope>NUCLEOTIDE SEQUENCE [LARGE SCALE GENOMIC DNA]</scope>
    <source>
        <strain evidence="10">DMR45628</strain>
    </source>
</reference>
<keyword evidence="4" id="KW-0551">Lipid droplet</keyword>
<dbReference type="GO" id="GO:0019915">
    <property type="term" value="P:lipid storage"/>
    <property type="evidence" value="ECO:0007669"/>
    <property type="project" value="InterPro"/>
</dbReference>
<evidence type="ECO:0000256" key="4">
    <source>
        <dbReference type="ARBA" id="ARBA00022677"/>
    </source>
</evidence>
<evidence type="ECO:0000256" key="9">
    <source>
        <dbReference type="SAM" id="Phobius"/>
    </source>
</evidence>
<dbReference type="PANTHER" id="PTHR13390">
    <property type="entry name" value="LIPASE"/>
    <property type="match status" value="1"/>
</dbReference>
<keyword evidence="11" id="KW-1185">Reference proteome</keyword>
<dbReference type="InterPro" id="IPR029058">
    <property type="entry name" value="AB_hydrolase_fold"/>
</dbReference>
<sequence>MSKKRAGYVYLNDVPTRIVTWGKWVDEAFAEDKELILCIPGNPGVTAFYEVFMQTVYDKVKIPVWIIGHSGHEKPNPEDFSIPDPTKHTYKFNLQSQINNKVLFIEKYIPKEVRIHMLGHSVGSYTILHLLEHASIKQRIIKNYFLFPTIEHLSDSVNGRIMTRLVKPIVPLIIFLTWIFTTLPGLLQRILVYIFCKVASVETFQVDAIVKFVDPYVIANVLSLAYDQLRIIKERPSDKLEKHLDGIKVYYGKIDNWVPTLVPISIKNDIPQLDVEIGERGIWHSFVLYQSKEMGEIVADWLSTH</sequence>
<dbReference type="InterPro" id="IPR019363">
    <property type="entry name" value="LDAH"/>
</dbReference>
<evidence type="ECO:0000256" key="2">
    <source>
        <dbReference type="ARBA" id="ARBA00008300"/>
    </source>
</evidence>
<dbReference type="AlphaFoldDB" id="A0AAW1N2M8"/>
<comment type="subcellular location">
    <subcellularLocation>
        <location evidence="1">Lipid droplet</location>
    </subcellularLocation>
</comment>
<protein>
    <recommendedName>
        <fullName evidence="3">Lipid droplet-associated hydrolase</fullName>
        <ecNumber evidence="7">3.1.1.13</ecNumber>
    </recommendedName>
    <alternativeName>
        <fullName evidence="6">Lipid droplet-associated serine hydrolase</fullName>
    </alternativeName>
</protein>
<comment type="catalytic activity">
    <reaction evidence="8">
        <text>a cholesterol ester + H2O = cholesterol + a fatty acid + H(+)</text>
        <dbReference type="Rhea" id="RHEA:36403"/>
        <dbReference type="ChEBI" id="CHEBI:15377"/>
        <dbReference type="ChEBI" id="CHEBI:15378"/>
        <dbReference type="ChEBI" id="CHEBI:16113"/>
        <dbReference type="ChEBI" id="CHEBI:17002"/>
        <dbReference type="ChEBI" id="CHEBI:28868"/>
        <dbReference type="EC" id="3.1.1.13"/>
    </reaction>
    <physiologicalReaction direction="left-to-right" evidence="8">
        <dbReference type="Rhea" id="RHEA:36404"/>
    </physiologicalReaction>
</comment>
<comment type="similarity">
    <text evidence="2">Belongs to the AB hydrolase superfamily. LDAH family.</text>
</comment>
<dbReference type="SUPFAM" id="SSF53474">
    <property type="entry name" value="alpha/beta-Hydrolases"/>
    <property type="match status" value="1"/>
</dbReference>
<evidence type="ECO:0000256" key="3">
    <source>
        <dbReference type="ARBA" id="ARBA00019242"/>
    </source>
</evidence>
<dbReference type="GO" id="GO:0004771">
    <property type="term" value="F:sterol ester esterase activity"/>
    <property type="evidence" value="ECO:0007669"/>
    <property type="project" value="UniProtKB-EC"/>
</dbReference>
<dbReference type="EC" id="3.1.1.13" evidence="7"/>
<dbReference type="GO" id="GO:0005811">
    <property type="term" value="C:lipid droplet"/>
    <property type="evidence" value="ECO:0007669"/>
    <property type="project" value="UniProtKB-SubCell"/>
</dbReference>